<sequence length="88" mass="10171">MWLGLLGHHVIGTFFIESELNVQKYGKMLAQRILPGLRKVRRLQQVFYTLDRVFSHTACTNVAYLNPNLPQRWIGKFGPGYNNNHQTG</sequence>
<evidence type="ECO:0000313" key="1">
    <source>
        <dbReference type="EMBL" id="KAJ3651626.1"/>
    </source>
</evidence>
<keyword evidence="2" id="KW-1185">Reference proteome</keyword>
<gene>
    <name evidence="1" type="ORF">Zmor_017652</name>
</gene>
<proteinExistence type="predicted"/>
<protein>
    <submittedName>
        <fullName evidence="1">Uncharacterized protein</fullName>
    </submittedName>
</protein>
<reference evidence="1" key="1">
    <citation type="journal article" date="2023" name="G3 (Bethesda)">
        <title>Whole genome assemblies of Zophobas morio and Tenebrio molitor.</title>
        <authorList>
            <person name="Kaur S."/>
            <person name="Stinson S.A."/>
            <person name="diCenzo G.C."/>
        </authorList>
    </citation>
    <scope>NUCLEOTIDE SEQUENCE</scope>
    <source>
        <strain evidence="1">QUZm001</strain>
    </source>
</reference>
<accession>A0AA38IBY3</accession>
<dbReference type="EMBL" id="JALNTZ010000005">
    <property type="protein sequence ID" value="KAJ3651626.1"/>
    <property type="molecule type" value="Genomic_DNA"/>
</dbReference>
<dbReference type="AlphaFoldDB" id="A0AA38IBY3"/>
<comment type="caution">
    <text evidence="1">The sequence shown here is derived from an EMBL/GenBank/DDBJ whole genome shotgun (WGS) entry which is preliminary data.</text>
</comment>
<dbReference type="Proteomes" id="UP001168821">
    <property type="component" value="Unassembled WGS sequence"/>
</dbReference>
<name>A0AA38IBY3_9CUCU</name>
<organism evidence="1 2">
    <name type="scientific">Zophobas morio</name>
    <dbReference type="NCBI Taxonomy" id="2755281"/>
    <lineage>
        <taxon>Eukaryota</taxon>
        <taxon>Metazoa</taxon>
        <taxon>Ecdysozoa</taxon>
        <taxon>Arthropoda</taxon>
        <taxon>Hexapoda</taxon>
        <taxon>Insecta</taxon>
        <taxon>Pterygota</taxon>
        <taxon>Neoptera</taxon>
        <taxon>Endopterygota</taxon>
        <taxon>Coleoptera</taxon>
        <taxon>Polyphaga</taxon>
        <taxon>Cucujiformia</taxon>
        <taxon>Tenebrionidae</taxon>
        <taxon>Zophobas</taxon>
    </lineage>
</organism>
<evidence type="ECO:0000313" key="2">
    <source>
        <dbReference type="Proteomes" id="UP001168821"/>
    </source>
</evidence>